<sequence length="129" mass="13833">MADFLRSGGRRGHGHVRGHVVTQRAYVLQPVRSLPMRIGVWAMVCIACVSAGAAAMRGYATYADSAAPPAVVPAAHDELQDALARAQLALKQEAASRASVQKSADALTVEVRRLQAQVLFLQGQSRSRR</sequence>
<protein>
    <submittedName>
        <fullName evidence="4">Uncharacterized protein</fullName>
    </submittedName>
</protein>
<keyword evidence="6" id="KW-1185">Reference proteome</keyword>
<reference evidence="3 6" key="3">
    <citation type="submission" date="2024-01" db="EMBL/GenBank/DDBJ databases">
        <title>The diversity of rhizobia nodulating Mimosa spp. in eleven states of Brazil covering several biomes is determined by host plant, location, and edaphic factors.</title>
        <authorList>
            <person name="Rouws L."/>
            <person name="Barauna A."/>
            <person name="Beukes C."/>
            <person name="De Faria S.M."/>
            <person name="Gross E."/>
            <person name="Dos Reis Junior F.B."/>
            <person name="Simon M."/>
            <person name="Maluk M."/>
            <person name="Odee D.W."/>
            <person name="Kenicer G."/>
            <person name="Young J.P.W."/>
            <person name="Reis V.M."/>
            <person name="Zilli J."/>
            <person name="James E.K."/>
        </authorList>
    </citation>
    <scope>NUCLEOTIDE SEQUENCE [LARGE SCALE GENOMIC DNA]</scope>
    <source>
        <strain evidence="3 6">JHI1651</strain>
    </source>
</reference>
<dbReference type="Proteomes" id="UP001462961">
    <property type="component" value="Unassembled WGS sequence"/>
</dbReference>
<feature type="coiled-coil region" evidence="1">
    <location>
        <begin position="76"/>
        <end position="117"/>
    </location>
</feature>
<accession>A0A9Q6S8B5</accession>
<keyword evidence="2" id="KW-0472">Membrane</keyword>
<feature type="transmembrane region" description="Helical" evidence="2">
    <location>
        <begin position="38"/>
        <end position="56"/>
    </location>
</feature>
<evidence type="ECO:0000313" key="3">
    <source>
        <dbReference type="EMBL" id="MEO1753042.1"/>
    </source>
</evidence>
<evidence type="ECO:0000256" key="2">
    <source>
        <dbReference type="SAM" id="Phobius"/>
    </source>
</evidence>
<keyword evidence="2" id="KW-0812">Transmembrane</keyword>
<reference evidence="4" key="2">
    <citation type="submission" date="2016-06" db="EMBL/GenBank/DDBJ databases">
        <authorList>
            <person name="Huang P."/>
            <person name="Jiang X."/>
            <person name="Liu X."/>
        </authorList>
    </citation>
    <scope>NUCLEOTIDE SEQUENCE</scope>
    <source>
        <strain evidence="4">852011</strain>
    </source>
</reference>
<evidence type="ECO:0000313" key="4">
    <source>
        <dbReference type="EMBL" id="QLB66014.1"/>
    </source>
</evidence>
<dbReference type="EMBL" id="CP015959">
    <property type="protein sequence ID" value="QLB66014.1"/>
    <property type="molecule type" value="Genomic_DNA"/>
</dbReference>
<gene>
    <name evidence="4" type="ORF">A9O66_27340</name>
    <name evidence="3" type="ORF">VOI32_03770</name>
</gene>
<organism evidence="4 5">
    <name type="scientific">Paraburkholderia caribensis</name>
    <dbReference type="NCBI Taxonomy" id="75105"/>
    <lineage>
        <taxon>Bacteria</taxon>
        <taxon>Pseudomonadati</taxon>
        <taxon>Pseudomonadota</taxon>
        <taxon>Betaproteobacteria</taxon>
        <taxon>Burkholderiales</taxon>
        <taxon>Burkholderiaceae</taxon>
        <taxon>Paraburkholderia</taxon>
    </lineage>
</organism>
<evidence type="ECO:0000313" key="6">
    <source>
        <dbReference type="Proteomes" id="UP001462961"/>
    </source>
</evidence>
<dbReference type="EMBL" id="JAYLVJ010000003">
    <property type="protein sequence ID" value="MEO1753042.1"/>
    <property type="molecule type" value="Genomic_DNA"/>
</dbReference>
<dbReference type="Proteomes" id="UP000509548">
    <property type="component" value="Chromosome 2"/>
</dbReference>
<reference evidence="4 5" key="1">
    <citation type="journal article" date="2014" name="Genome Announc.">
        <title>Draft Genome Sequence of the Haloacid-Degrading Burkholderia caribensis Strain MBA4.</title>
        <authorList>
            <person name="Pan Y."/>
            <person name="Kong K.F."/>
            <person name="Tsang J.S."/>
        </authorList>
    </citation>
    <scope>NUCLEOTIDE SEQUENCE [LARGE SCALE GENOMIC DNA]</scope>
    <source>
        <strain evidence="4 5">852011</strain>
    </source>
</reference>
<dbReference type="RefSeq" id="WP_060603269.1">
    <property type="nucleotide sequence ID" value="NZ_CADFFM010000022.1"/>
</dbReference>
<name>A0A9Q6S8B5_9BURK</name>
<keyword evidence="1" id="KW-0175">Coiled coil</keyword>
<keyword evidence="2" id="KW-1133">Transmembrane helix</keyword>
<dbReference type="AlphaFoldDB" id="A0A9Q6S8B5"/>
<evidence type="ECO:0000313" key="5">
    <source>
        <dbReference type="Proteomes" id="UP000509548"/>
    </source>
</evidence>
<proteinExistence type="predicted"/>
<evidence type="ECO:0000256" key="1">
    <source>
        <dbReference type="SAM" id="Coils"/>
    </source>
</evidence>